<evidence type="ECO:0000313" key="9">
    <source>
        <dbReference type="EMBL" id="SFO51719.1"/>
    </source>
</evidence>
<keyword evidence="5" id="KW-0598">Phosphotransferase system</keyword>
<evidence type="ECO:0000256" key="1">
    <source>
        <dbReference type="ARBA" id="ARBA00022448"/>
    </source>
</evidence>
<gene>
    <name evidence="9" type="ORF">SAMN05428971_4315</name>
</gene>
<keyword evidence="1" id="KW-0813">Transport</keyword>
<dbReference type="OrthoDB" id="9808134at2"/>
<evidence type="ECO:0000256" key="6">
    <source>
        <dbReference type="ARBA" id="ARBA00022777"/>
    </source>
</evidence>
<dbReference type="InterPro" id="IPR003501">
    <property type="entry name" value="PTS_EIIB_2/3"/>
</dbReference>
<dbReference type="GO" id="GO:0016301">
    <property type="term" value="F:kinase activity"/>
    <property type="evidence" value="ECO:0007669"/>
    <property type="project" value="UniProtKB-KW"/>
</dbReference>
<dbReference type="InterPro" id="IPR036095">
    <property type="entry name" value="PTS_EIIB-like_sf"/>
</dbReference>
<dbReference type="PROSITE" id="PS51100">
    <property type="entry name" value="PTS_EIIB_TYPE_3"/>
    <property type="match status" value="1"/>
</dbReference>
<dbReference type="Proteomes" id="UP000198968">
    <property type="component" value="Unassembled WGS sequence"/>
</dbReference>
<dbReference type="SUPFAM" id="SSF52794">
    <property type="entry name" value="PTS system IIB component-like"/>
    <property type="match status" value="1"/>
</dbReference>
<reference evidence="10" key="1">
    <citation type="submission" date="2016-10" db="EMBL/GenBank/DDBJ databases">
        <authorList>
            <person name="Varghese N."/>
            <person name="Submissions S."/>
        </authorList>
    </citation>
    <scope>NUCLEOTIDE SEQUENCE [LARGE SCALE GENOMIC DNA]</scope>
    <source>
        <strain evidence="10">OV426</strain>
    </source>
</reference>
<dbReference type="CDD" id="cd05564">
    <property type="entry name" value="PTS_IIB_chitobiose_lichenan"/>
    <property type="match status" value="1"/>
</dbReference>
<dbReference type="EMBL" id="FOVG01000007">
    <property type="protein sequence ID" value="SFO51719.1"/>
    <property type="molecule type" value="Genomic_DNA"/>
</dbReference>
<dbReference type="AlphaFoldDB" id="A0A1I5HU92"/>
<dbReference type="PANTHER" id="PTHR34581:SF2">
    <property type="entry name" value="PTS SYSTEM N,N'-DIACETYLCHITOBIOSE-SPECIFIC EIIB COMPONENT"/>
    <property type="match status" value="1"/>
</dbReference>
<keyword evidence="3" id="KW-0762">Sugar transport</keyword>
<name>A0A1I5HU92_9GAMM</name>
<keyword evidence="4" id="KW-0808">Transferase</keyword>
<evidence type="ECO:0000256" key="2">
    <source>
        <dbReference type="ARBA" id="ARBA00022553"/>
    </source>
</evidence>
<sequence>MYKIMLCCSAGMSTSMLVRKMEEAAAEQGLPVEIKAFGVAEFDEQFSRYQVVLLGPQVKYMLQSLTEKTADQNIPVQLIDMMDYGMQRGDKVLDFALSLIAAAHEKAAL</sequence>
<keyword evidence="10" id="KW-1185">Reference proteome</keyword>
<dbReference type="InterPro" id="IPR013012">
    <property type="entry name" value="PTS_EIIB_3"/>
</dbReference>
<evidence type="ECO:0000256" key="3">
    <source>
        <dbReference type="ARBA" id="ARBA00022597"/>
    </source>
</evidence>
<proteinExistence type="predicted"/>
<organism evidence="9 10">
    <name type="scientific">Candidatus Pantoea varia</name>
    <dbReference type="NCBI Taxonomy" id="1881036"/>
    <lineage>
        <taxon>Bacteria</taxon>
        <taxon>Pseudomonadati</taxon>
        <taxon>Pseudomonadota</taxon>
        <taxon>Gammaproteobacteria</taxon>
        <taxon>Enterobacterales</taxon>
        <taxon>Erwiniaceae</taxon>
        <taxon>Pantoea</taxon>
    </lineage>
</organism>
<accession>A0A1I5HU92</accession>
<evidence type="ECO:0000256" key="5">
    <source>
        <dbReference type="ARBA" id="ARBA00022683"/>
    </source>
</evidence>
<evidence type="ECO:0000256" key="7">
    <source>
        <dbReference type="PROSITE-ProRule" id="PRU00423"/>
    </source>
</evidence>
<dbReference type="PANTHER" id="PTHR34581">
    <property type="entry name" value="PTS SYSTEM N,N'-DIACETYLCHITOBIOSE-SPECIFIC EIIB COMPONENT"/>
    <property type="match status" value="1"/>
</dbReference>
<keyword evidence="2" id="KW-0597">Phosphoprotein</keyword>
<protein>
    <submittedName>
        <fullName evidence="9">PTS system, cellobiose-specific IIB component</fullName>
    </submittedName>
</protein>
<dbReference type="GO" id="GO:0008982">
    <property type="term" value="F:protein-N(PI)-phosphohistidine-sugar phosphotransferase activity"/>
    <property type="evidence" value="ECO:0007669"/>
    <property type="project" value="InterPro"/>
</dbReference>
<feature type="domain" description="PTS EIIB type-3" evidence="8">
    <location>
        <begin position="1"/>
        <end position="106"/>
    </location>
</feature>
<evidence type="ECO:0000256" key="4">
    <source>
        <dbReference type="ARBA" id="ARBA00022679"/>
    </source>
</evidence>
<keyword evidence="6" id="KW-0418">Kinase</keyword>
<dbReference type="GO" id="GO:0009401">
    <property type="term" value="P:phosphoenolpyruvate-dependent sugar phosphotransferase system"/>
    <property type="evidence" value="ECO:0007669"/>
    <property type="project" value="UniProtKB-KW"/>
</dbReference>
<dbReference type="Gene3D" id="3.40.50.2300">
    <property type="match status" value="1"/>
</dbReference>
<dbReference type="Pfam" id="PF02302">
    <property type="entry name" value="PTS_IIB"/>
    <property type="match status" value="1"/>
</dbReference>
<dbReference type="RefSeq" id="WP_090967136.1">
    <property type="nucleotide sequence ID" value="NZ_FOVG01000007.1"/>
</dbReference>
<dbReference type="InterPro" id="IPR051819">
    <property type="entry name" value="PTS_sugar-specific_EIIB"/>
</dbReference>
<evidence type="ECO:0000313" key="10">
    <source>
        <dbReference type="Proteomes" id="UP000198968"/>
    </source>
</evidence>
<evidence type="ECO:0000259" key="8">
    <source>
        <dbReference type="PROSITE" id="PS51100"/>
    </source>
</evidence>
<feature type="modified residue" description="Phosphocysteine; by EIIA" evidence="7">
    <location>
        <position position="8"/>
    </location>
</feature>